<dbReference type="Pfam" id="PF00149">
    <property type="entry name" value="Metallophos"/>
    <property type="match status" value="1"/>
</dbReference>
<dbReference type="PANTHER" id="PTHR11575:SF24">
    <property type="entry name" value="5'-NUCLEOTIDASE"/>
    <property type="match status" value="1"/>
</dbReference>
<dbReference type="Pfam" id="PF02872">
    <property type="entry name" value="5_nucleotid_C"/>
    <property type="match status" value="1"/>
</dbReference>
<reference evidence="5 6" key="1">
    <citation type="submission" date="2020-08" db="EMBL/GenBank/DDBJ databases">
        <title>Cohnella phylogeny.</title>
        <authorList>
            <person name="Dunlap C."/>
        </authorList>
    </citation>
    <scope>NUCLEOTIDE SEQUENCE [LARGE SCALE GENOMIC DNA]</scope>
    <source>
        <strain evidence="5 6">DSM 25239</strain>
    </source>
</reference>
<dbReference type="Proteomes" id="UP000553776">
    <property type="component" value="Unassembled WGS sequence"/>
</dbReference>
<dbReference type="InterPro" id="IPR008334">
    <property type="entry name" value="5'-Nucleotdase_C"/>
</dbReference>
<evidence type="ECO:0000313" key="6">
    <source>
        <dbReference type="Proteomes" id="UP000553776"/>
    </source>
</evidence>
<evidence type="ECO:0000256" key="1">
    <source>
        <dbReference type="ARBA" id="ARBA00022729"/>
    </source>
</evidence>
<dbReference type="EMBL" id="JACJVR010000132">
    <property type="protein sequence ID" value="MBB6695619.1"/>
    <property type="molecule type" value="Genomic_DNA"/>
</dbReference>
<keyword evidence="1 3" id="KW-0732">Signal</keyword>
<dbReference type="Gene3D" id="3.90.780.10">
    <property type="entry name" value="5'-Nucleotidase, C-terminal domain"/>
    <property type="match status" value="1"/>
</dbReference>
<dbReference type="PROSITE" id="PS00785">
    <property type="entry name" value="5_NUCLEOTIDASE_1"/>
    <property type="match status" value="1"/>
</dbReference>
<feature type="domain" description="SLH" evidence="4">
    <location>
        <begin position="760"/>
        <end position="814"/>
    </location>
</feature>
<comment type="caution">
    <text evidence="5">The sequence shown here is derived from an EMBL/GenBank/DDBJ whole genome shotgun (WGS) entry which is preliminary data.</text>
</comment>
<evidence type="ECO:0000259" key="4">
    <source>
        <dbReference type="PROSITE" id="PS51272"/>
    </source>
</evidence>
<dbReference type="InterPro" id="IPR006146">
    <property type="entry name" value="5'-Nucleotdase_CS"/>
</dbReference>
<dbReference type="GO" id="GO:0009166">
    <property type="term" value="P:nucleotide catabolic process"/>
    <property type="evidence" value="ECO:0007669"/>
    <property type="project" value="InterPro"/>
</dbReference>
<dbReference type="PANTHER" id="PTHR11575">
    <property type="entry name" value="5'-NUCLEOTIDASE-RELATED"/>
    <property type="match status" value="1"/>
</dbReference>
<feature type="chain" id="PRO_5032746959" evidence="3">
    <location>
        <begin position="34"/>
        <end position="814"/>
    </location>
</feature>
<dbReference type="InterPro" id="IPR001119">
    <property type="entry name" value="SLH_dom"/>
</dbReference>
<dbReference type="PRINTS" id="PR01607">
    <property type="entry name" value="APYRASEFAMLY"/>
</dbReference>
<evidence type="ECO:0000256" key="3">
    <source>
        <dbReference type="SAM" id="SignalP"/>
    </source>
</evidence>
<evidence type="ECO:0000256" key="2">
    <source>
        <dbReference type="SAM" id="MobiDB-lite"/>
    </source>
</evidence>
<feature type="domain" description="SLH" evidence="4">
    <location>
        <begin position="636"/>
        <end position="699"/>
    </location>
</feature>
<feature type="compositionally biased region" description="Low complexity" evidence="2">
    <location>
        <begin position="597"/>
        <end position="628"/>
    </location>
</feature>
<dbReference type="SUPFAM" id="SSF56300">
    <property type="entry name" value="Metallo-dependent phosphatases"/>
    <property type="match status" value="1"/>
</dbReference>
<name>A0A841U6Y0_9BACL</name>
<feature type="region of interest" description="Disordered" evidence="2">
    <location>
        <begin position="563"/>
        <end position="641"/>
    </location>
</feature>
<dbReference type="PROSITE" id="PS51272">
    <property type="entry name" value="SLH"/>
    <property type="match status" value="3"/>
</dbReference>
<dbReference type="AlphaFoldDB" id="A0A841U6Y0"/>
<protein>
    <submittedName>
        <fullName evidence="5">5'-nucleotidase C-terminal domain-containing protein</fullName>
    </submittedName>
</protein>
<dbReference type="InterPro" id="IPR006179">
    <property type="entry name" value="5_nucleotidase/apyrase"/>
</dbReference>
<accession>A0A841U6Y0</accession>
<dbReference type="GO" id="GO:0016788">
    <property type="term" value="F:hydrolase activity, acting on ester bonds"/>
    <property type="evidence" value="ECO:0007669"/>
    <property type="project" value="InterPro"/>
</dbReference>
<dbReference type="PROSITE" id="PS00786">
    <property type="entry name" value="5_NUCLEOTIDASE_2"/>
    <property type="match status" value="1"/>
</dbReference>
<dbReference type="InterPro" id="IPR036907">
    <property type="entry name" value="5'-Nucleotdase_C_sf"/>
</dbReference>
<feature type="signal peptide" evidence="3">
    <location>
        <begin position="1"/>
        <end position="33"/>
    </location>
</feature>
<dbReference type="Pfam" id="PF00395">
    <property type="entry name" value="SLH"/>
    <property type="match status" value="3"/>
</dbReference>
<gene>
    <name evidence="5" type="ORF">H7B90_29930</name>
</gene>
<evidence type="ECO:0000313" key="5">
    <source>
        <dbReference type="EMBL" id="MBB6695619.1"/>
    </source>
</evidence>
<dbReference type="InterPro" id="IPR004843">
    <property type="entry name" value="Calcineurin-like_PHP"/>
</dbReference>
<sequence>MHLSWKRRAFNGVLALILLFSLFSALGTGSSAAAESAPDEPTAAEEPSPDKLAAAAGTGAFDLRILHTNDTHAHLDTVAKRIAAIKQSKNESTLLLDAGDVFSGTLYFNQYEGLADLWFMNLAGYDAMTLGNHEFDKGPGALAKFMKDAHFPIVSSNIDFAKDAELGPLYKDEVGKPASAAAIYPAIVKDVNGQPVGIFGLTTTDTVALSSPGKDIAFKDYAASAQATVAKLQGEGINKIVVLSHLGYSEDQKLAKAVAGIDVIVGGHSHTQLDAPVVVDRGNGEPTIIVQTGEYGNNLGQLDVTFNDVGVATAWDGKLLSVSKYQDDAEAAAKLAEFAVPLEELKKTVIGKTDVALEGNRAVIRKQETNLGDLVADGMLAKVKSLVKAEDAKAYVAIQNAGGIRASLDKGDITLGGLLTVMPFGNNLTALKMTGQEIIDALENGVSGVDTGEGRFPQVSGLRFYYDSMKQPEIVDSVIGEVKQAGQRIVKVQIKNANGTYSNIDKKAYYIVATNSFMAGGGDFYRSMAAAKADGRFYELNLVDYEVFREHLQQVGTVNIETQGRSTNLLGKPLPSGGSGGSSSGGDSSGQTPTGETPPGSGNANGGTTNDGGSSTPGTPADGNNGSNGNTGGGAAPSVQFPDTVNHWASAAIAQAVSSGIANGYADGTFRPNEAATRAEFIAMLSRAFGLAGNSADLPFADEIPAWARPYIASAVSQGIASGYSDRTFRPSGKLTRAEMTVMVVRALGLKTDSTAAVSFSDGDRIPAWARPAIAAAYAAGIVGGTGSNAFEAGKEATRAEVVSLLLAAIRTKG</sequence>
<keyword evidence="6" id="KW-1185">Reference proteome</keyword>
<dbReference type="GO" id="GO:0046872">
    <property type="term" value="F:metal ion binding"/>
    <property type="evidence" value="ECO:0007669"/>
    <property type="project" value="InterPro"/>
</dbReference>
<organism evidence="5 6">
    <name type="scientific">Cohnella xylanilytica</name>
    <dbReference type="NCBI Taxonomy" id="557555"/>
    <lineage>
        <taxon>Bacteria</taxon>
        <taxon>Bacillati</taxon>
        <taxon>Bacillota</taxon>
        <taxon>Bacilli</taxon>
        <taxon>Bacillales</taxon>
        <taxon>Paenibacillaceae</taxon>
        <taxon>Cohnella</taxon>
    </lineage>
</organism>
<dbReference type="RefSeq" id="WP_185139571.1">
    <property type="nucleotide sequence ID" value="NZ_JACJVR010000132.1"/>
</dbReference>
<proteinExistence type="predicted"/>
<dbReference type="Gene3D" id="3.60.21.10">
    <property type="match status" value="1"/>
</dbReference>
<feature type="compositionally biased region" description="Gly residues" evidence="2">
    <location>
        <begin position="577"/>
        <end position="588"/>
    </location>
</feature>
<dbReference type="GO" id="GO:0000166">
    <property type="term" value="F:nucleotide binding"/>
    <property type="evidence" value="ECO:0007669"/>
    <property type="project" value="InterPro"/>
</dbReference>
<dbReference type="SUPFAM" id="SSF55816">
    <property type="entry name" value="5'-nucleotidase (syn. UDP-sugar hydrolase), C-terminal domain"/>
    <property type="match status" value="1"/>
</dbReference>
<feature type="domain" description="SLH" evidence="4">
    <location>
        <begin position="700"/>
        <end position="758"/>
    </location>
</feature>
<dbReference type="InterPro" id="IPR029052">
    <property type="entry name" value="Metallo-depent_PP-like"/>
</dbReference>